<keyword evidence="1" id="KW-0472">Membrane</keyword>
<gene>
    <name evidence="4" type="ORF">L914_00452</name>
    <name evidence="2" type="ORF">L915_00454</name>
    <name evidence="3" type="ORF">L917_00430</name>
</gene>
<dbReference type="Proteomes" id="UP000054423">
    <property type="component" value="Unassembled WGS sequence"/>
</dbReference>
<proteinExistence type="predicted"/>
<dbReference type="VEuPathDB" id="FungiDB:PPTG_00397"/>
<sequence length="118" mass="13087">MQHQQQLAATVTLHVRTPENLLMVTVTGEPCSASKHQRFANYMYKPRSAQLIHKLASDCRHQTLRVSILITMVSVTWGIALALYTQLVSAGDPLATVSWRTGNDKVDAIIEALTAEEK</sequence>
<evidence type="ECO:0000313" key="3">
    <source>
        <dbReference type="EMBL" id="ETM03341.1"/>
    </source>
</evidence>
<evidence type="ECO:0000313" key="2">
    <source>
        <dbReference type="EMBL" id="ETK96934.1"/>
    </source>
</evidence>
<keyword evidence="1" id="KW-0812">Transmembrane</keyword>
<evidence type="ECO:0000256" key="1">
    <source>
        <dbReference type="SAM" id="Phobius"/>
    </source>
</evidence>
<reference evidence="4" key="3">
    <citation type="submission" date="2013-11" db="EMBL/GenBank/DDBJ databases">
        <title>The Genome Sequence of Phytophthora parasitica IAC_01/95.</title>
        <authorList>
            <consortium name="The Broad Institute Genomics Platform"/>
            <person name="Russ C."/>
            <person name="Tyler B."/>
            <person name="Panabieres F."/>
            <person name="Shan W."/>
            <person name="Tripathy S."/>
            <person name="Grunwald N."/>
            <person name="Machado M."/>
            <person name="Johnson C.S."/>
            <person name="Arredondo F."/>
            <person name="Hong C."/>
            <person name="Coffey M."/>
            <person name="Young S.K."/>
            <person name="Zeng Q."/>
            <person name="Gargeya S."/>
            <person name="Fitzgerald M."/>
            <person name="Abouelleil A."/>
            <person name="Alvarado L."/>
            <person name="Chapman S.B."/>
            <person name="Gainer-Dewar J."/>
            <person name="Goldberg J."/>
            <person name="Griggs A."/>
            <person name="Gujja S."/>
            <person name="Hansen M."/>
            <person name="Howarth C."/>
            <person name="Imamovic A."/>
            <person name="Ireland A."/>
            <person name="Larimer J."/>
            <person name="McCowan C."/>
            <person name="Murphy C."/>
            <person name="Pearson M."/>
            <person name="Poon T.W."/>
            <person name="Priest M."/>
            <person name="Roberts A."/>
            <person name="Saif S."/>
            <person name="Shea T."/>
            <person name="Sykes S."/>
            <person name="Wortman J."/>
            <person name="Nusbaum C."/>
            <person name="Birren B."/>
        </authorList>
    </citation>
    <scope>NUCLEOTIDE SEQUENCE [LARGE SCALE GENOMIC DNA]</scope>
    <source>
        <strain evidence="4">IAC_01/95</strain>
    </source>
</reference>
<organism evidence="3">
    <name type="scientific">Phytophthora nicotianae</name>
    <name type="common">Potato buckeye rot agent</name>
    <name type="synonym">Phytophthora parasitica</name>
    <dbReference type="NCBI Taxonomy" id="4792"/>
    <lineage>
        <taxon>Eukaryota</taxon>
        <taxon>Sar</taxon>
        <taxon>Stramenopiles</taxon>
        <taxon>Oomycota</taxon>
        <taxon>Peronosporomycetes</taxon>
        <taxon>Peronosporales</taxon>
        <taxon>Peronosporaceae</taxon>
        <taxon>Phytophthora</taxon>
    </lineage>
</organism>
<keyword evidence="1" id="KW-1133">Transmembrane helix</keyword>
<feature type="transmembrane region" description="Helical" evidence="1">
    <location>
        <begin position="64"/>
        <end position="84"/>
    </location>
</feature>
<reference evidence="3" key="1">
    <citation type="submission" date="2013-11" db="EMBL/GenBank/DDBJ databases">
        <title>The Genome Sequence of Phytophthora parasitica CHvinca01.</title>
        <authorList>
            <consortium name="The Broad Institute Genomics Platform"/>
            <person name="Russ C."/>
            <person name="Tyler B."/>
            <person name="Panabieres F."/>
            <person name="Shan W."/>
            <person name="Tripathy S."/>
            <person name="Grunwald N."/>
            <person name="Machado M."/>
            <person name="Johnson C.S."/>
            <person name="Arredondo F."/>
            <person name="Hong C."/>
            <person name="Coffey M."/>
            <person name="Young S.K."/>
            <person name="Zeng Q."/>
            <person name="Gargeya S."/>
            <person name="Fitzgerald M."/>
            <person name="Abouelleil A."/>
            <person name="Alvarado L."/>
            <person name="Chapman S.B."/>
            <person name="Gainer-Dewar J."/>
            <person name="Goldberg J."/>
            <person name="Griggs A."/>
            <person name="Gujja S."/>
            <person name="Hansen M."/>
            <person name="Howarth C."/>
            <person name="Imamovic A."/>
            <person name="Ireland A."/>
            <person name="Larimer J."/>
            <person name="McCowan C."/>
            <person name="Murphy C."/>
            <person name="Pearson M."/>
            <person name="Poon T.W."/>
            <person name="Priest M."/>
            <person name="Roberts A."/>
            <person name="Saif S."/>
            <person name="Shea T."/>
            <person name="Sykes S."/>
            <person name="Wortman J."/>
            <person name="Nusbaum C."/>
            <person name="Birren B."/>
        </authorList>
    </citation>
    <scope>NUCLEOTIDE SEQUENCE [LARGE SCALE GENOMIC DNA]</scope>
    <source>
        <strain evidence="3">CHvinca01</strain>
    </source>
</reference>
<feature type="non-terminal residue" evidence="3">
    <location>
        <position position="118"/>
    </location>
</feature>
<dbReference type="AlphaFoldDB" id="W2M3B2"/>
<dbReference type="EMBL" id="KI677229">
    <property type="protein sequence ID" value="ETM03341.1"/>
    <property type="molecule type" value="Genomic_DNA"/>
</dbReference>
<dbReference type="Proteomes" id="UP000053236">
    <property type="component" value="Unassembled WGS sequence"/>
</dbReference>
<accession>W2M3B2</accession>
<name>W2M3B2_PHYNI</name>
<dbReference type="EMBL" id="KI683952">
    <property type="protein sequence ID" value="ETK96934.1"/>
    <property type="molecule type" value="Genomic_DNA"/>
</dbReference>
<dbReference type="Proteomes" id="UP000054532">
    <property type="component" value="Unassembled WGS sequence"/>
</dbReference>
<dbReference type="EMBL" id="KI690455">
    <property type="protein sequence ID" value="ETM56607.1"/>
    <property type="molecule type" value="Genomic_DNA"/>
</dbReference>
<dbReference type="OrthoDB" id="112449at2759"/>
<evidence type="ECO:0000313" key="4">
    <source>
        <dbReference type="EMBL" id="ETM56607.1"/>
    </source>
</evidence>
<protein>
    <submittedName>
        <fullName evidence="3">Uncharacterized protein</fullName>
    </submittedName>
</protein>
<reference evidence="2" key="2">
    <citation type="submission" date="2013-11" db="EMBL/GenBank/DDBJ databases">
        <title>The Genome Sequence of Phytophthora parasitica CJ02B3.</title>
        <authorList>
            <consortium name="The Broad Institute Genomics Platform"/>
            <person name="Russ C."/>
            <person name="Tyler B."/>
            <person name="Panabieres F."/>
            <person name="Shan W."/>
            <person name="Tripathy S."/>
            <person name="Grunwald N."/>
            <person name="Machado M."/>
            <person name="Johnson C.S."/>
            <person name="Arredondo F."/>
            <person name="Hong C."/>
            <person name="Coffey M."/>
            <person name="Young S.K."/>
            <person name="Zeng Q."/>
            <person name="Gargeya S."/>
            <person name="Fitzgerald M."/>
            <person name="Abouelleil A."/>
            <person name="Alvarado L."/>
            <person name="Chapman S.B."/>
            <person name="Gainer-Dewar J."/>
            <person name="Goldberg J."/>
            <person name="Griggs A."/>
            <person name="Gujja S."/>
            <person name="Hansen M."/>
            <person name="Howarth C."/>
            <person name="Imamovic A."/>
            <person name="Ireland A."/>
            <person name="Larimer J."/>
            <person name="McCowan C."/>
            <person name="Murphy C."/>
            <person name="Pearson M."/>
            <person name="Poon T.W."/>
            <person name="Priest M."/>
            <person name="Roberts A."/>
            <person name="Saif S."/>
            <person name="Shea T."/>
            <person name="Sykes S."/>
            <person name="Wortman J."/>
            <person name="Nusbaum C."/>
            <person name="Birren B."/>
        </authorList>
    </citation>
    <scope>NUCLEOTIDE SEQUENCE [LARGE SCALE GENOMIC DNA]</scope>
    <source>
        <strain evidence="2">CJ02B3</strain>
    </source>
</reference>